<dbReference type="EMBL" id="JRVC01000002">
    <property type="protein sequence ID" value="KHS49053.1"/>
    <property type="molecule type" value="Genomic_DNA"/>
</dbReference>
<comment type="caution">
    <text evidence="7">The sequence shown here is derived from an EMBL/GenBank/DDBJ whole genome shotgun (WGS) entry which is preliminary data.</text>
</comment>
<dbReference type="Gene3D" id="3.90.226.10">
    <property type="entry name" value="2-enoyl-CoA Hydratase, Chain A, domain 1"/>
    <property type="match status" value="1"/>
</dbReference>
<evidence type="ECO:0000256" key="2">
    <source>
        <dbReference type="ARBA" id="ARBA00022832"/>
    </source>
</evidence>
<keyword evidence="3" id="KW-0809">Transit peptide</keyword>
<evidence type="ECO:0000256" key="4">
    <source>
        <dbReference type="ARBA" id="ARBA00023098"/>
    </source>
</evidence>
<name>A0A0B9AIC2_9SPHN</name>
<dbReference type="GO" id="GO:0016836">
    <property type="term" value="F:hydro-lyase activity"/>
    <property type="evidence" value="ECO:0007669"/>
    <property type="project" value="TreeGrafter"/>
</dbReference>
<keyword evidence="2" id="KW-0276">Fatty acid metabolism</keyword>
<evidence type="ECO:0000256" key="5">
    <source>
        <dbReference type="ARBA" id="ARBA00037410"/>
    </source>
</evidence>
<keyword evidence="8" id="KW-1185">Reference proteome</keyword>
<keyword evidence="4" id="KW-0443">Lipid metabolism</keyword>
<evidence type="ECO:0000313" key="8">
    <source>
        <dbReference type="Proteomes" id="UP000031338"/>
    </source>
</evidence>
<evidence type="ECO:0000256" key="3">
    <source>
        <dbReference type="ARBA" id="ARBA00022946"/>
    </source>
</evidence>
<dbReference type="GO" id="GO:0006631">
    <property type="term" value="P:fatty acid metabolic process"/>
    <property type="evidence" value="ECO:0007669"/>
    <property type="project" value="UniProtKB-KW"/>
</dbReference>
<evidence type="ECO:0000313" key="7">
    <source>
        <dbReference type="EMBL" id="KHS49053.1"/>
    </source>
</evidence>
<dbReference type="InterPro" id="IPR052377">
    <property type="entry name" value="Mitochondrial_ECH-domain"/>
</dbReference>
<dbReference type="InterPro" id="IPR029045">
    <property type="entry name" value="ClpP/crotonase-like_dom_sf"/>
</dbReference>
<dbReference type="NCBIfam" id="NF006008">
    <property type="entry name" value="PRK08139.1"/>
    <property type="match status" value="1"/>
</dbReference>
<gene>
    <name evidence="7" type="ORF">NJ75_00486</name>
</gene>
<dbReference type="AlphaFoldDB" id="A0A0B9AIC2"/>
<proteinExistence type="inferred from homology"/>
<organism evidence="7 8">
    <name type="scientific">Novosphingobium subterraneum</name>
    <dbReference type="NCBI Taxonomy" id="48936"/>
    <lineage>
        <taxon>Bacteria</taxon>
        <taxon>Pseudomonadati</taxon>
        <taxon>Pseudomonadota</taxon>
        <taxon>Alphaproteobacteria</taxon>
        <taxon>Sphingomonadales</taxon>
        <taxon>Sphingomonadaceae</taxon>
        <taxon>Novosphingobium</taxon>
    </lineage>
</organism>
<dbReference type="InterPro" id="IPR014748">
    <property type="entry name" value="Enoyl-CoA_hydra_C"/>
</dbReference>
<dbReference type="PATRIC" id="fig|48936.3.peg.496"/>
<evidence type="ECO:0000256" key="1">
    <source>
        <dbReference type="ARBA" id="ARBA00005254"/>
    </source>
</evidence>
<sequence>MGKTILAQRTAEGRHDLLLNRPDKFNALSQAVLAELLAELSDIASDNEARVVVLAGAGKAFCAGHDLAEMQADRNLDAYHRLFAACTDVMEAIAALPVPVIAKVHGVATAAGCQLVGACDLAVASEDARFAVSGINVGLFCSTPAVELSRNVPAKRAFEMLVTGKFIDARTAADWGLVNTVAPAEALDAATDDLVATILAKNPDAIRRGKKLFNTQRECSRSEAYALACEVMAQNMMDENTDEGINAFLERRAPVWRTA</sequence>
<reference evidence="7 8" key="1">
    <citation type="submission" date="2014-10" db="EMBL/GenBank/DDBJ databases">
        <title>Draft genome sequence of Novosphingobium subterraneum DSM 12447.</title>
        <authorList>
            <person name="Gan H.M."/>
            <person name="Gan H.Y."/>
            <person name="Savka M.A."/>
        </authorList>
    </citation>
    <scope>NUCLEOTIDE SEQUENCE [LARGE SCALE GENOMIC DNA]</scope>
    <source>
        <strain evidence="7 8">DSM 12447</strain>
    </source>
</reference>
<evidence type="ECO:0000256" key="6">
    <source>
        <dbReference type="ARBA" id="ARBA00040545"/>
    </source>
</evidence>
<dbReference type="SUPFAM" id="SSF52096">
    <property type="entry name" value="ClpP/crotonase"/>
    <property type="match status" value="1"/>
</dbReference>
<dbReference type="Pfam" id="PF00378">
    <property type="entry name" value="ECH_1"/>
    <property type="match status" value="1"/>
</dbReference>
<comment type="similarity">
    <text evidence="1">Belongs to the enoyl-CoA hydratase/isomerase family.</text>
</comment>
<dbReference type="STRING" id="48936.NJ75_00486"/>
<keyword evidence="7" id="KW-0456">Lyase</keyword>
<comment type="function">
    <text evidence="5">May play a role in fatty acid biosynthesis and insulin sensitivity.</text>
</comment>
<dbReference type="PANTHER" id="PTHR43602:SF1">
    <property type="entry name" value="ENOYL-COA HYDRATASE DOMAIN-CONTAINING PROTEIN 3, MITOCHONDRIAL"/>
    <property type="match status" value="1"/>
</dbReference>
<dbReference type="RefSeq" id="WP_039331156.1">
    <property type="nucleotide sequence ID" value="NZ_JRVC01000002.1"/>
</dbReference>
<dbReference type="Gene3D" id="1.10.12.10">
    <property type="entry name" value="Lyase 2-enoyl-coa Hydratase, Chain A, domain 2"/>
    <property type="match status" value="1"/>
</dbReference>
<dbReference type="InterPro" id="IPR001753">
    <property type="entry name" value="Enoyl-CoA_hydra/iso"/>
</dbReference>
<dbReference type="CDD" id="cd06558">
    <property type="entry name" value="crotonase-like"/>
    <property type="match status" value="1"/>
</dbReference>
<dbReference type="PANTHER" id="PTHR43602">
    <property type="match status" value="1"/>
</dbReference>
<dbReference type="Proteomes" id="UP000031338">
    <property type="component" value="Unassembled WGS sequence"/>
</dbReference>
<protein>
    <recommendedName>
        <fullName evidence="6">Enoyl-CoA hydratase domain-containing protein 3, mitochondrial</fullName>
    </recommendedName>
</protein>
<accession>A0A0B9AIC2</accession>